<keyword evidence="6" id="KW-1185">Reference proteome</keyword>
<gene>
    <name evidence="5" type="ORF">O3M35_010229</name>
</gene>
<dbReference type="Pfam" id="PF00089">
    <property type="entry name" value="Trypsin"/>
    <property type="match status" value="1"/>
</dbReference>
<evidence type="ECO:0000259" key="4">
    <source>
        <dbReference type="Pfam" id="PF00089"/>
    </source>
</evidence>
<feature type="domain" description="Peptidase S1" evidence="4">
    <location>
        <begin position="93"/>
        <end position="205"/>
    </location>
</feature>
<comment type="caution">
    <text evidence="5">The sequence shown here is derived from an EMBL/GenBank/DDBJ whole genome shotgun (WGS) entry which is preliminary data.</text>
</comment>
<dbReference type="SUPFAM" id="SSF50494">
    <property type="entry name" value="Trypsin-like serine proteases"/>
    <property type="match status" value="1"/>
</dbReference>
<accession>A0AAW1CY40</accession>
<dbReference type="InterPro" id="IPR051487">
    <property type="entry name" value="Ser/Thr_Proteases_Immune/Dev"/>
</dbReference>
<name>A0AAW1CY40_9HEMI</name>
<keyword evidence="1" id="KW-1015">Disulfide bond</keyword>
<dbReference type="EMBL" id="JAPXFL010000007">
    <property type="protein sequence ID" value="KAK9503728.1"/>
    <property type="molecule type" value="Genomic_DNA"/>
</dbReference>
<dbReference type="InterPro" id="IPR001254">
    <property type="entry name" value="Trypsin_dom"/>
</dbReference>
<dbReference type="Gene3D" id="2.40.10.10">
    <property type="entry name" value="Trypsin-like serine proteases"/>
    <property type="match status" value="1"/>
</dbReference>
<dbReference type="GO" id="GO:0004252">
    <property type="term" value="F:serine-type endopeptidase activity"/>
    <property type="evidence" value="ECO:0007669"/>
    <property type="project" value="InterPro"/>
</dbReference>
<dbReference type="InterPro" id="IPR009003">
    <property type="entry name" value="Peptidase_S1_PA"/>
</dbReference>
<reference evidence="5 6" key="1">
    <citation type="submission" date="2022-12" db="EMBL/GenBank/DDBJ databases">
        <title>Chromosome-level genome assembly of true bugs.</title>
        <authorList>
            <person name="Ma L."/>
            <person name="Li H."/>
        </authorList>
    </citation>
    <scope>NUCLEOTIDE SEQUENCE [LARGE SCALE GENOMIC DNA]</scope>
    <source>
        <strain evidence="5">Lab_2022b</strain>
    </source>
</reference>
<dbReference type="InterPro" id="IPR043504">
    <property type="entry name" value="Peptidase_S1_PA_chymotrypsin"/>
</dbReference>
<evidence type="ECO:0000256" key="2">
    <source>
        <dbReference type="ARBA" id="ARBA00024195"/>
    </source>
</evidence>
<evidence type="ECO:0000313" key="5">
    <source>
        <dbReference type="EMBL" id="KAK9503728.1"/>
    </source>
</evidence>
<sequence>MEEETKEKEQIKEVDPAVEEPIEDDEDSEAYSPEYRFLLKSLREYREYKEEVKKIMEARISDREALKDQLAIPRTFTRRRDIDIDSLGTIVDAFPHEFPWIVRLGRNRADLATNLVAGTLISPYYVVTAAQNVAYWLYQDIYVGLGIHNLNSFRDKTEGFKIKVKRMIVNKECSKKGKTEITHDIAIIELAKPAKIGEEYNVAAIALPNRK</sequence>
<evidence type="ECO:0000313" key="6">
    <source>
        <dbReference type="Proteomes" id="UP001461498"/>
    </source>
</evidence>
<dbReference type="AlphaFoldDB" id="A0AAW1CY40"/>
<feature type="compositionally biased region" description="Basic and acidic residues" evidence="3">
    <location>
        <begin position="1"/>
        <end position="15"/>
    </location>
</feature>
<feature type="region of interest" description="Disordered" evidence="3">
    <location>
        <begin position="1"/>
        <end position="30"/>
    </location>
</feature>
<dbReference type="PANTHER" id="PTHR24256">
    <property type="entry name" value="TRYPTASE-RELATED"/>
    <property type="match status" value="1"/>
</dbReference>
<dbReference type="Proteomes" id="UP001461498">
    <property type="component" value="Unassembled WGS sequence"/>
</dbReference>
<comment type="similarity">
    <text evidence="2">Belongs to the peptidase S1 family. CLIP subfamily.</text>
</comment>
<evidence type="ECO:0000256" key="3">
    <source>
        <dbReference type="SAM" id="MobiDB-lite"/>
    </source>
</evidence>
<protein>
    <recommendedName>
        <fullName evidence="4">Peptidase S1 domain-containing protein</fullName>
    </recommendedName>
</protein>
<dbReference type="GO" id="GO:0006508">
    <property type="term" value="P:proteolysis"/>
    <property type="evidence" value="ECO:0007669"/>
    <property type="project" value="InterPro"/>
</dbReference>
<evidence type="ECO:0000256" key="1">
    <source>
        <dbReference type="ARBA" id="ARBA00023157"/>
    </source>
</evidence>
<organism evidence="5 6">
    <name type="scientific">Rhynocoris fuscipes</name>
    <dbReference type="NCBI Taxonomy" id="488301"/>
    <lineage>
        <taxon>Eukaryota</taxon>
        <taxon>Metazoa</taxon>
        <taxon>Ecdysozoa</taxon>
        <taxon>Arthropoda</taxon>
        <taxon>Hexapoda</taxon>
        <taxon>Insecta</taxon>
        <taxon>Pterygota</taxon>
        <taxon>Neoptera</taxon>
        <taxon>Paraneoptera</taxon>
        <taxon>Hemiptera</taxon>
        <taxon>Heteroptera</taxon>
        <taxon>Panheteroptera</taxon>
        <taxon>Cimicomorpha</taxon>
        <taxon>Reduviidae</taxon>
        <taxon>Harpactorinae</taxon>
        <taxon>Harpactorini</taxon>
        <taxon>Rhynocoris</taxon>
    </lineage>
</organism>
<feature type="compositionally biased region" description="Acidic residues" evidence="3">
    <location>
        <begin position="16"/>
        <end position="29"/>
    </location>
</feature>
<proteinExistence type="inferred from homology"/>